<feature type="region of interest" description="Disordered" evidence="2">
    <location>
        <begin position="1"/>
        <end position="22"/>
    </location>
</feature>
<feature type="compositionally biased region" description="Basic residues" evidence="2">
    <location>
        <begin position="558"/>
        <end position="568"/>
    </location>
</feature>
<feature type="coiled-coil region" evidence="1">
    <location>
        <begin position="97"/>
        <end position="124"/>
    </location>
</feature>
<evidence type="ECO:0000313" key="3">
    <source>
        <dbReference type="EMBL" id="CAH0378000.1"/>
    </source>
</evidence>
<dbReference type="Proteomes" id="UP000789595">
    <property type="component" value="Unassembled WGS sequence"/>
</dbReference>
<reference evidence="3" key="1">
    <citation type="submission" date="2021-11" db="EMBL/GenBank/DDBJ databases">
        <authorList>
            <consortium name="Genoscope - CEA"/>
            <person name="William W."/>
        </authorList>
    </citation>
    <scope>NUCLEOTIDE SEQUENCE</scope>
</reference>
<organism evidence="3 4">
    <name type="scientific">Pelagomonas calceolata</name>
    <dbReference type="NCBI Taxonomy" id="35677"/>
    <lineage>
        <taxon>Eukaryota</taxon>
        <taxon>Sar</taxon>
        <taxon>Stramenopiles</taxon>
        <taxon>Ochrophyta</taxon>
        <taxon>Pelagophyceae</taxon>
        <taxon>Pelagomonadales</taxon>
        <taxon>Pelagomonadaceae</taxon>
        <taxon>Pelagomonas</taxon>
    </lineage>
</organism>
<protein>
    <submittedName>
        <fullName evidence="3">Uncharacterized protein</fullName>
    </submittedName>
</protein>
<proteinExistence type="predicted"/>
<name>A0A8J2X6H8_9STRA</name>
<feature type="region of interest" description="Disordered" evidence="2">
    <location>
        <begin position="545"/>
        <end position="568"/>
    </location>
</feature>
<evidence type="ECO:0000256" key="1">
    <source>
        <dbReference type="SAM" id="Coils"/>
    </source>
</evidence>
<accession>A0A8J2X6H8</accession>
<keyword evidence="1" id="KW-0175">Coiled coil</keyword>
<feature type="compositionally biased region" description="Basic and acidic residues" evidence="2">
    <location>
        <begin position="242"/>
        <end position="258"/>
    </location>
</feature>
<gene>
    <name evidence="3" type="ORF">PECAL_5P25190</name>
</gene>
<dbReference type="EMBL" id="CAKKNE010000005">
    <property type="protein sequence ID" value="CAH0378000.1"/>
    <property type="molecule type" value="Genomic_DNA"/>
</dbReference>
<evidence type="ECO:0000313" key="4">
    <source>
        <dbReference type="Proteomes" id="UP000789595"/>
    </source>
</evidence>
<feature type="compositionally biased region" description="Basic and acidic residues" evidence="2">
    <location>
        <begin position="148"/>
        <end position="162"/>
    </location>
</feature>
<comment type="caution">
    <text evidence="3">The sequence shown here is derived from an EMBL/GenBank/DDBJ whole genome shotgun (WGS) entry which is preliminary data.</text>
</comment>
<keyword evidence="4" id="KW-1185">Reference proteome</keyword>
<sequence>MAAQRPEAPAPQNAADDSDGGSLRRRLPRAAWDCLAAHVASPEFALVLPAVSKTFCRILDGAPAWARVWAALTARRSTHLEFAKCKPWNYRESRPYTKAELRAIQEERAELRAIQEEREARLEEEMRARDSDAGMIDWPARLEAAGAETKRRREAERRREADNSFGMPVGEPSVHAGGPWFFKGPGVSDEATRSNALPQRSSPYPNAQWHNDSDSDRDSDLDLESDSDVSDASGSGDDTDSDAAKSDAGESDAPKPSDADADAPVHPRVLLAKSQEAQYWRRLRGALEAWAARLPAAKGAAVRDFAMRSSCDVFITAEAERQVLTKRGKKAYLGSKLVSIATLTVNEVLLRVVVVPECWCHGGYDSQLSQSLTCSFKCPGEEWVSPIDYESDERCFNKANDNRSSVARGNLLLDMARAVGVGALDVPELVHLLFLLAGTHPVVGHIFCEPSIISDWIACVDAARSGELKSERRNVYRPESIAYEHWHKKPAENRPDLSAFGSLLMFSGYNHGPSEYTHSRQYAAYYAQRGFDDLWEESGFERPVCISSPDDDRDQPVRMRRSGYKNRN</sequence>
<evidence type="ECO:0000256" key="2">
    <source>
        <dbReference type="SAM" id="MobiDB-lite"/>
    </source>
</evidence>
<feature type="compositionally biased region" description="Polar residues" evidence="2">
    <location>
        <begin position="193"/>
        <end position="210"/>
    </location>
</feature>
<feature type="compositionally biased region" description="Basic and acidic residues" evidence="2">
    <location>
        <begin position="211"/>
        <end position="220"/>
    </location>
</feature>
<feature type="region of interest" description="Disordered" evidence="2">
    <location>
        <begin position="139"/>
        <end position="264"/>
    </location>
</feature>
<dbReference type="AlphaFoldDB" id="A0A8J2X6H8"/>